<organism evidence="1 2">
    <name type="scientific">Celerinatantimonas diazotrophica</name>
    <dbReference type="NCBI Taxonomy" id="412034"/>
    <lineage>
        <taxon>Bacteria</taxon>
        <taxon>Pseudomonadati</taxon>
        <taxon>Pseudomonadota</taxon>
        <taxon>Gammaproteobacteria</taxon>
        <taxon>Celerinatantimonadaceae</taxon>
        <taxon>Celerinatantimonas</taxon>
    </lineage>
</organism>
<dbReference type="Proteomes" id="UP000295565">
    <property type="component" value="Unassembled WGS sequence"/>
</dbReference>
<dbReference type="OrthoDB" id="6053103at2"/>
<keyword evidence="2" id="KW-1185">Reference proteome</keyword>
<name>A0A4R1KEZ8_9GAMM</name>
<dbReference type="AlphaFoldDB" id="A0A4R1KEZ8"/>
<accession>A0A4R1KEZ8</accession>
<comment type="caution">
    <text evidence="1">The sequence shown here is derived from an EMBL/GenBank/DDBJ whole genome shotgun (WGS) entry which is preliminary data.</text>
</comment>
<dbReference type="EMBL" id="SMGD01000004">
    <property type="protein sequence ID" value="TCK62727.1"/>
    <property type="molecule type" value="Genomic_DNA"/>
</dbReference>
<proteinExistence type="predicted"/>
<gene>
    <name evidence="1" type="ORF">EV690_0393</name>
</gene>
<evidence type="ECO:0000313" key="1">
    <source>
        <dbReference type="EMBL" id="TCK62727.1"/>
    </source>
</evidence>
<protein>
    <submittedName>
        <fullName evidence="1">Uncharacterized protein</fullName>
    </submittedName>
</protein>
<dbReference type="RefSeq" id="WP_131911266.1">
    <property type="nucleotide sequence ID" value="NZ_OU594967.1"/>
</dbReference>
<reference evidence="1 2" key="1">
    <citation type="submission" date="2019-03" db="EMBL/GenBank/DDBJ databases">
        <title>Genomic Encyclopedia of Type Strains, Phase IV (KMG-IV): sequencing the most valuable type-strain genomes for metagenomic binning, comparative biology and taxonomic classification.</title>
        <authorList>
            <person name="Goeker M."/>
        </authorList>
    </citation>
    <scope>NUCLEOTIDE SEQUENCE [LARGE SCALE GENOMIC DNA]</scope>
    <source>
        <strain evidence="1 2">DSM 18577</strain>
    </source>
</reference>
<evidence type="ECO:0000313" key="2">
    <source>
        <dbReference type="Proteomes" id="UP000295565"/>
    </source>
</evidence>
<sequence length="92" mass="10674">MFSMNHTMYLFPLRILKQLFNDDGYDNAGDQILQCLNGVCRNNTKVSTRFHFDTSHTNQWFHYLGLSVSGLNSKQQKCFEKALNKAGFIYSN</sequence>